<feature type="transmembrane region" description="Helical" evidence="2">
    <location>
        <begin position="213"/>
        <end position="238"/>
    </location>
</feature>
<feature type="region of interest" description="Disordered" evidence="1">
    <location>
        <begin position="155"/>
        <end position="180"/>
    </location>
</feature>
<sequence>MENPASDIKRVVRTLTQGDPDEQLETIYRYYAPGATFEHPFCRVPSFKNVHVPVLGELDSRMLIAAIYRCPKISLQIESCAFDEQANIVYLRIFQIFSIWFIPFHRSPVSLVTALHLSPVSEPSSESQEHQPPPPPYHAAEEKLHAVQEGTEPSYASVAKGEASPPPSPKTIKQAGKEDVKSGSKTTRYYITKQEDLYQVNEFLKFVTMAPGAMVAGILQLFATLMCLVGALVLGPFVRSGLPARPGKKEVKKG</sequence>
<dbReference type="InterPro" id="IPR057514">
    <property type="entry name" value="NTF2_SigF"/>
</dbReference>
<evidence type="ECO:0000259" key="3">
    <source>
        <dbReference type="Pfam" id="PF24840"/>
    </source>
</evidence>
<feature type="domain" description="SigF-like NTF2-like" evidence="3">
    <location>
        <begin position="1"/>
        <end position="118"/>
    </location>
</feature>
<name>A0AAN7C4Y8_9PEZI</name>
<protein>
    <recommendedName>
        <fullName evidence="3">SigF-like NTF2-like domain-containing protein</fullName>
    </recommendedName>
</protein>
<evidence type="ECO:0000256" key="1">
    <source>
        <dbReference type="SAM" id="MobiDB-lite"/>
    </source>
</evidence>
<organism evidence="4 5">
    <name type="scientific">Achaetomium macrosporum</name>
    <dbReference type="NCBI Taxonomy" id="79813"/>
    <lineage>
        <taxon>Eukaryota</taxon>
        <taxon>Fungi</taxon>
        <taxon>Dikarya</taxon>
        <taxon>Ascomycota</taxon>
        <taxon>Pezizomycotina</taxon>
        <taxon>Sordariomycetes</taxon>
        <taxon>Sordariomycetidae</taxon>
        <taxon>Sordariales</taxon>
        <taxon>Chaetomiaceae</taxon>
        <taxon>Achaetomium</taxon>
    </lineage>
</organism>
<evidence type="ECO:0000313" key="4">
    <source>
        <dbReference type="EMBL" id="KAK4235320.1"/>
    </source>
</evidence>
<reference evidence="4" key="2">
    <citation type="submission" date="2023-05" db="EMBL/GenBank/DDBJ databases">
        <authorList>
            <consortium name="Lawrence Berkeley National Laboratory"/>
            <person name="Steindorff A."/>
            <person name="Hensen N."/>
            <person name="Bonometti L."/>
            <person name="Westerberg I."/>
            <person name="Brannstrom I.O."/>
            <person name="Guillou S."/>
            <person name="Cros-Aarteil S."/>
            <person name="Calhoun S."/>
            <person name="Haridas S."/>
            <person name="Kuo A."/>
            <person name="Mondo S."/>
            <person name="Pangilinan J."/>
            <person name="Riley R."/>
            <person name="Labutti K."/>
            <person name="Andreopoulos B."/>
            <person name="Lipzen A."/>
            <person name="Chen C."/>
            <person name="Yanf M."/>
            <person name="Daum C."/>
            <person name="Ng V."/>
            <person name="Clum A."/>
            <person name="Ohm R."/>
            <person name="Martin F."/>
            <person name="Silar P."/>
            <person name="Natvig D."/>
            <person name="Lalanne C."/>
            <person name="Gautier V."/>
            <person name="Ament-Velasquez S.L."/>
            <person name="Kruys A."/>
            <person name="Hutchinson M.I."/>
            <person name="Powell A.J."/>
            <person name="Barry K."/>
            <person name="Miller A.N."/>
            <person name="Grigoriev I.V."/>
            <person name="Debuchy R."/>
            <person name="Gladieux P."/>
            <person name="Thoren M.H."/>
            <person name="Johannesson H."/>
        </authorList>
    </citation>
    <scope>NUCLEOTIDE SEQUENCE</scope>
    <source>
        <strain evidence="4">CBS 532.94</strain>
    </source>
</reference>
<dbReference type="Pfam" id="PF24840">
    <property type="entry name" value="NTF2_SigF"/>
    <property type="match status" value="1"/>
</dbReference>
<dbReference type="PANTHER" id="PTHR35393">
    <property type="entry name" value="CHROMOSOME 1, WHOLE GENOME SHOTGUN SEQUENCE"/>
    <property type="match status" value="1"/>
</dbReference>
<dbReference type="AlphaFoldDB" id="A0AAN7C4Y8"/>
<comment type="caution">
    <text evidence="4">The sequence shown here is derived from an EMBL/GenBank/DDBJ whole genome shotgun (WGS) entry which is preliminary data.</text>
</comment>
<accession>A0AAN7C4Y8</accession>
<keyword evidence="5" id="KW-1185">Reference proteome</keyword>
<dbReference type="EMBL" id="MU860278">
    <property type="protein sequence ID" value="KAK4235320.1"/>
    <property type="molecule type" value="Genomic_DNA"/>
</dbReference>
<evidence type="ECO:0000313" key="5">
    <source>
        <dbReference type="Proteomes" id="UP001303760"/>
    </source>
</evidence>
<dbReference type="Proteomes" id="UP001303760">
    <property type="component" value="Unassembled WGS sequence"/>
</dbReference>
<dbReference type="PANTHER" id="PTHR35393:SF1">
    <property type="entry name" value="SNOAL-LIKE DOMAIN-CONTAINING PROTEIN"/>
    <property type="match status" value="1"/>
</dbReference>
<keyword evidence="2" id="KW-0812">Transmembrane</keyword>
<keyword evidence="2" id="KW-0472">Membrane</keyword>
<gene>
    <name evidence="4" type="ORF">C8A03DRAFT_36842</name>
</gene>
<proteinExistence type="predicted"/>
<evidence type="ECO:0000256" key="2">
    <source>
        <dbReference type="SAM" id="Phobius"/>
    </source>
</evidence>
<keyword evidence="2" id="KW-1133">Transmembrane helix</keyword>
<reference evidence="4" key="1">
    <citation type="journal article" date="2023" name="Mol. Phylogenet. Evol.">
        <title>Genome-scale phylogeny and comparative genomics of the fungal order Sordariales.</title>
        <authorList>
            <person name="Hensen N."/>
            <person name="Bonometti L."/>
            <person name="Westerberg I."/>
            <person name="Brannstrom I.O."/>
            <person name="Guillou S."/>
            <person name="Cros-Aarteil S."/>
            <person name="Calhoun S."/>
            <person name="Haridas S."/>
            <person name="Kuo A."/>
            <person name="Mondo S."/>
            <person name="Pangilinan J."/>
            <person name="Riley R."/>
            <person name="LaButti K."/>
            <person name="Andreopoulos B."/>
            <person name="Lipzen A."/>
            <person name="Chen C."/>
            <person name="Yan M."/>
            <person name="Daum C."/>
            <person name="Ng V."/>
            <person name="Clum A."/>
            <person name="Steindorff A."/>
            <person name="Ohm R.A."/>
            <person name="Martin F."/>
            <person name="Silar P."/>
            <person name="Natvig D.O."/>
            <person name="Lalanne C."/>
            <person name="Gautier V."/>
            <person name="Ament-Velasquez S.L."/>
            <person name="Kruys A."/>
            <person name="Hutchinson M.I."/>
            <person name="Powell A.J."/>
            <person name="Barry K."/>
            <person name="Miller A.N."/>
            <person name="Grigoriev I.V."/>
            <person name="Debuchy R."/>
            <person name="Gladieux P."/>
            <person name="Hiltunen Thoren M."/>
            <person name="Johannesson H."/>
        </authorList>
    </citation>
    <scope>NUCLEOTIDE SEQUENCE</scope>
    <source>
        <strain evidence="4">CBS 532.94</strain>
    </source>
</reference>